<name>A0A1C7LQ91_GRIFR</name>
<dbReference type="Proteomes" id="UP000092993">
    <property type="component" value="Unassembled WGS sequence"/>
</dbReference>
<evidence type="ECO:0000313" key="2">
    <source>
        <dbReference type="EMBL" id="OBZ66985.1"/>
    </source>
</evidence>
<sequence>MLQMLHLRTIEILPEINIEITTPKNYAEVIEIDCSDSEIDSAEHGVAGVKSVVHHSVSSSKFMNPITDVEVTVCPGSRLDWPLDHFFQSYPFQCHESTTLGYNFVVSIRMNPHSMLALTSAQTGLWMDSRVLNAKMLARYSSAYRQWPKLLKERDELLNECKLENLNLGRQCATFLKKLDDQRWFVMAIATGDVPRLQHLVQQGLKEKVSITEITNRIEDTLMGLYQARGYQEMDLDVALLMPTEEDLMFNMKEIFECKVADVDTVRPFRTGASIFWDEISQKEVACYLPHADSVGGLCCEHIHHVNVQLASYESAILLVEALDQGVVHYGKETSVIALGSFGQSLRGAYPMVISSTCKAETPAQSGALLTKFIGVWNIRYAALFGPIWSFASDGDAGRRAMVYDLFMKKQLDPTHTLYKYLGNLPGLNLSVGDGDITGDFDWKHEIKRFGRLLRTFEGSIITDSVINHETLLHHLHRNDNLSEWEVKLLLNPADPQDVPHAIDFLQAISAISSLPNDHCNPTELKDIQIIRVLSELLAAFMNPFIQPEWSLTMQVTLLSKYAHMAFMLFRSHGVNFMPAQLYGDTQVTIKNIMFCITKQQELDNTQPFYIFDCGDDKLENLFGRIRMQGGHNPNFNLKQIAERAGAAMDLDAVFTHHPNLDRGHRRLKVTWTEKIDHLNHESWTGNVFVHSVNLQYCWARGHEAAQEALHTINKSVDFHILLKDGLDFLRPFGDGKYPGVSMDTDRSLEPGEAGGPPNVSSNTPGHCGEVPPQALPVTSTAADDSDVATPLVISSEGTVAALDEDEISDLTDLPPTISPQSSDSNPADDHGEVIRLEDQLEEPMQLQLPPPTNVRNPSAWLLVGGVLVHKATICRLIIMPEYARKSHERLLRVQVYSSDIKMRNWNTSNILDTDAFIVGDLFATFIICGNKVCLAILKCIFIEEKNVRVDHVDGKSLPHAIAGVKLAGQILHMRSVSLGNADLSSGNETLLESSWIWDGCFARLNLNQMSTPTGKGARKMLVVKVSSHLCESINPLVVNALNRLPPDVPQNLNSFGLTWEISEAEMSCLNAKLWASIQKHNALALLPAFQPNDHFPYRDSAGHLALISEDASRALEEQRTQANAKFRCYQCHKEIDPKKARNHVGGHILRTLRGVSEVLPGGQIGPMPCGFCGRSGITSCQQIFVTKGKNLQATTNCSHFRAFQYGPSLQSTDSTASTNIPMLCPFAGCTQAFPPNLLTAVWKYNMPEHIRLKHSDYLLDGTGPPLPDGLKASIFISHEEGRQLKIPEQKIPPKTIPLPMSSSSAPARGRKRKAVEHSNVEYVEMYKYAPQTRFAVPLRHSFGMPNRAGGRVPHPVSGVPRTFEVSITTAPNTVIAAVPPIIATPSITAVSQVFAVAGPNTAATPPTFEDAFREVVGRKNRGVLWSVS</sequence>
<comment type="caution">
    <text evidence="2">The sequence shown here is derived from an EMBL/GenBank/DDBJ whole genome shotgun (WGS) entry which is preliminary data.</text>
</comment>
<evidence type="ECO:0000313" key="3">
    <source>
        <dbReference type="Proteomes" id="UP000092993"/>
    </source>
</evidence>
<evidence type="ECO:0000256" key="1">
    <source>
        <dbReference type="SAM" id="MobiDB-lite"/>
    </source>
</evidence>
<organism evidence="2 3">
    <name type="scientific">Grifola frondosa</name>
    <name type="common">Maitake</name>
    <name type="synonym">Polyporus frondosus</name>
    <dbReference type="NCBI Taxonomy" id="5627"/>
    <lineage>
        <taxon>Eukaryota</taxon>
        <taxon>Fungi</taxon>
        <taxon>Dikarya</taxon>
        <taxon>Basidiomycota</taxon>
        <taxon>Agaricomycotina</taxon>
        <taxon>Agaricomycetes</taxon>
        <taxon>Polyporales</taxon>
        <taxon>Grifolaceae</taxon>
        <taxon>Grifola</taxon>
    </lineage>
</organism>
<protein>
    <submittedName>
        <fullName evidence="2">Uncharacterized protein</fullName>
    </submittedName>
</protein>
<dbReference type="OMA" id="RIMMLIA"/>
<feature type="region of interest" description="Disordered" evidence="1">
    <location>
        <begin position="1292"/>
        <end position="1314"/>
    </location>
</feature>
<gene>
    <name evidence="2" type="ORF">A0H81_12994</name>
</gene>
<reference evidence="2 3" key="1">
    <citation type="submission" date="2016-03" db="EMBL/GenBank/DDBJ databases">
        <title>Whole genome sequencing of Grifola frondosa 9006-11.</title>
        <authorList>
            <person name="Min B."/>
            <person name="Park H."/>
            <person name="Kim J.-G."/>
            <person name="Cho H."/>
            <person name="Oh Y.-L."/>
            <person name="Kong W.-S."/>
            <person name="Choi I.-G."/>
        </authorList>
    </citation>
    <scope>NUCLEOTIDE SEQUENCE [LARGE SCALE GENOMIC DNA]</scope>
    <source>
        <strain evidence="2 3">9006-11</strain>
    </source>
</reference>
<proteinExistence type="predicted"/>
<dbReference type="OrthoDB" id="2691851at2759"/>
<accession>A0A1C7LQ91</accession>
<keyword evidence="3" id="KW-1185">Reference proteome</keyword>
<dbReference type="EMBL" id="LUGG01000025">
    <property type="protein sequence ID" value="OBZ66985.1"/>
    <property type="molecule type" value="Genomic_DNA"/>
</dbReference>
<feature type="region of interest" description="Disordered" evidence="1">
    <location>
        <begin position="741"/>
        <end position="767"/>
    </location>
</feature>